<dbReference type="RefSeq" id="WP_116430627.1">
    <property type="nucleotide sequence ID" value="NZ_JAOAJA010000056.1"/>
</dbReference>
<dbReference type="OrthoDB" id="379474at2157"/>
<keyword evidence="1" id="KW-1133">Transmembrane helix</keyword>
<name>A0A371QYE2_9CREN</name>
<evidence type="ECO:0000313" key="2">
    <source>
        <dbReference type="EMBL" id="RFA95714.1"/>
    </source>
</evidence>
<evidence type="ECO:0000256" key="1">
    <source>
        <dbReference type="SAM" id="Phobius"/>
    </source>
</evidence>
<keyword evidence="1" id="KW-0812">Transmembrane</keyword>
<gene>
    <name evidence="2" type="ORF">CGL52_12395</name>
</gene>
<accession>A0A371QYE2</accession>
<evidence type="ECO:0000313" key="3">
    <source>
        <dbReference type="Proteomes" id="UP000256877"/>
    </source>
</evidence>
<sequence length="81" mass="8806">MRTGYVAMVIISGLFSAFFIYLGVSTIDVVVSVFTLIYWAVAPFVRPLPKPLGLVHMGIGLALLAVFGYFAALRVLSILKL</sequence>
<keyword evidence="1" id="KW-0472">Membrane</keyword>
<reference evidence="2 3" key="1">
    <citation type="submission" date="2017-07" db="EMBL/GenBank/DDBJ databases">
        <title>Draft genome sequence of aerobic hyperthermophilic archaea, Pyrobaculum aerophilum YKB31 and YKB32.</title>
        <authorList>
            <person name="Mochizuki T."/>
            <person name="Berliner A.J."/>
            <person name="Yoshida-Takashima Y."/>
            <person name="Takaki Y."/>
            <person name="Nunoura T."/>
            <person name="Takai K."/>
        </authorList>
    </citation>
    <scope>NUCLEOTIDE SEQUENCE [LARGE SCALE GENOMIC DNA]</scope>
    <source>
        <strain evidence="2 3">YKB32</strain>
    </source>
</reference>
<dbReference type="Proteomes" id="UP000256877">
    <property type="component" value="Unassembled WGS sequence"/>
</dbReference>
<dbReference type="AlphaFoldDB" id="A0A371QYE2"/>
<proteinExistence type="predicted"/>
<organism evidence="2 3">
    <name type="scientific">Pyrobaculum aerophilum</name>
    <dbReference type="NCBI Taxonomy" id="13773"/>
    <lineage>
        <taxon>Archaea</taxon>
        <taxon>Thermoproteota</taxon>
        <taxon>Thermoprotei</taxon>
        <taxon>Thermoproteales</taxon>
        <taxon>Thermoproteaceae</taxon>
        <taxon>Pyrobaculum</taxon>
    </lineage>
</organism>
<feature type="transmembrane region" description="Helical" evidence="1">
    <location>
        <begin position="52"/>
        <end position="76"/>
    </location>
</feature>
<comment type="caution">
    <text evidence="2">The sequence shown here is derived from an EMBL/GenBank/DDBJ whole genome shotgun (WGS) entry which is preliminary data.</text>
</comment>
<dbReference type="EMBL" id="NMUF01000051">
    <property type="protein sequence ID" value="RFA95714.1"/>
    <property type="molecule type" value="Genomic_DNA"/>
</dbReference>
<feature type="transmembrane region" description="Helical" evidence="1">
    <location>
        <begin position="7"/>
        <end position="40"/>
    </location>
</feature>
<protein>
    <submittedName>
        <fullName evidence="2">Uncharacterized protein</fullName>
    </submittedName>
</protein>